<evidence type="ECO:0000256" key="6">
    <source>
        <dbReference type="ARBA" id="ARBA00022989"/>
    </source>
</evidence>
<dbReference type="PANTHER" id="PTHR13603:SF1">
    <property type="entry name" value="TRANSMEMBRANE PROTEIN 186"/>
    <property type="match status" value="1"/>
</dbReference>
<dbReference type="Pfam" id="PF06979">
    <property type="entry name" value="TMEM70"/>
    <property type="match status" value="1"/>
</dbReference>
<evidence type="ECO:0000256" key="5">
    <source>
        <dbReference type="ARBA" id="ARBA00022792"/>
    </source>
</evidence>
<reference evidence="10" key="1">
    <citation type="journal article" date="2020" name="Nat. Ecol. Evol.">
        <title>Deeply conserved synteny resolves early events in vertebrate evolution.</title>
        <authorList>
            <person name="Simakov O."/>
            <person name="Marletaz F."/>
            <person name="Yue J.X."/>
            <person name="O'Connell B."/>
            <person name="Jenkins J."/>
            <person name="Brandt A."/>
            <person name="Calef R."/>
            <person name="Tung C.H."/>
            <person name="Huang T.K."/>
            <person name="Schmutz J."/>
            <person name="Satoh N."/>
            <person name="Yu J.K."/>
            <person name="Putnam N.H."/>
            <person name="Green R.E."/>
            <person name="Rokhsar D.S."/>
        </authorList>
    </citation>
    <scope>NUCLEOTIDE SEQUENCE [LARGE SCALE GENOMIC DNA]</scope>
    <source>
        <strain evidence="10">S238N-H82</strain>
    </source>
</reference>
<gene>
    <name evidence="11 12" type="primary">LOC118429058</name>
</gene>
<keyword evidence="6 9" id="KW-1133">Transmembrane helix</keyword>
<comment type="subcellular location">
    <subcellularLocation>
        <location evidence="1">Mitochondrion inner membrane</location>
        <topology evidence="1">Multi-pass membrane protein</topology>
    </subcellularLocation>
</comment>
<keyword evidence="10" id="KW-1185">Reference proteome</keyword>
<proteinExistence type="inferred from homology"/>
<dbReference type="InterPro" id="IPR045325">
    <property type="entry name" value="TMEM70/TMEM186/TMEM223"/>
</dbReference>
<dbReference type="GO" id="GO:0005739">
    <property type="term" value="C:mitochondrion"/>
    <property type="evidence" value="ECO:0000318"/>
    <property type="project" value="GO_Central"/>
</dbReference>
<sequence length="243" mass="27665">MLSALPLVRSALKRTNHVRLTRVLSLNSANLHRYNSTALLCGKPNSFWVQNFNRSVLNSLSTCLVKRFHQNIPQMKNSNLQKNKKDKGYDVVYRFPYMRILAAVSRFKIAQTTLMVFMIPITVTVAVEGDASWATANSVIGLGIFSTIMLYAMSEYLRKFIGVVSINQSGDTVKLSHLNFWGRRVETYVDINNVVPMTETGDKEGELFKKFKLYDSDLTLYYTLRVGHILDKEKLGRILGTLE</sequence>
<dbReference type="Proteomes" id="UP000001554">
    <property type="component" value="Chromosome 13"/>
</dbReference>
<dbReference type="AlphaFoldDB" id="A0A9J7N8Q0"/>
<feature type="transmembrane region" description="Helical" evidence="9">
    <location>
        <begin position="107"/>
        <end position="127"/>
    </location>
</feature>
<evidence type="ECO:0000256" key="7">
    <source>
        <dbReference type="ARBA" id="ARBA00023128"/>
    </source>
</evidence>
<feature type="transmembrane region" description="Helical" evidence="9">
    <location>
        <begin position="133"/>
        <end position="152"/>
    </location>
</feature>
<dbReference type="OMA" id="WRTVYSM"/>
<evidence type="ECO:0000313" key="10">
    <source>
        <dbReference type="Proteomes" id="UP000001554"/>
    </source>
</evidence>
<reference evidence="11 12" key="2">
    <citation type="submission" date="2025-04" db="UniProtKB">
        <authorList>
            <consortium name="RefSeq"/>
        </authorList>
    </citation>
    <scope>IDENTIFICATION</scope>
    <source>
        <strain evidence="11 12">S238N-H82</strain>
        <tissue evidence="11 12">Testes</tissue>
    </source>
</reference>
<organism evidence="10 11">
    <name type="scientific">Branchiostoma floridae</name>
    <name type="common">Florida lancelet</name>
    <name type="synonym">Amphioxus</name>
    <dbReference type="NCBI Taxonomy" id="7739"/>
    <lineage>
        <taxon>Eukaryota</taxon>
        <taxon>Metazoa</taxon>
        <taxon>Chordata</taxon>
        <taxon>Cephalochordata</taxon>
        <taxon>Leptocardii</taxon>
        <taxon>Amphioxiformes</taxon>
        <taxon>Branchiostomatidae</taxon>
        <taxon>Branchiostoma</taxon>
    </lineage>
</organism>
<dbReference type="KEGG" id="bfo:118429058"/>
<evidence type="ECO:0000256" key="9">
    <source>
        <dbReference type="SAM" id="Phobius"/>
    </source>
</evidence>
<dbReference type="InterPro" id="IPR026571">
    <property type="entry name" value="Tmem186"/>
</dbReference>
<dbReference type="RefSeq" id="XP_035695301.1">
    <property type="nucleotide sequence ID" value="XM_035839408.1"/>
</dbReference>
<dbReference type="RefSeq" id="XP_035695302.1">
    <property type="nucleotide sequence ID" value="XM_035839409.1"/>
</dbReference>
<protein>
    <recommendedName>
        <fullName evidence="3">Transmembrane protein 186</fullName>
    </recommendedName>
</protein>
<name>A0A9J7N8Q0_BRAFL</name>
<dbReference type="OrthoDB" id="6147888at2759"/>
<dbReference type="GO" id="GO:0005743">
    <property type="term" value="C:mitochondrial inner membrane"/>
    <property type="evidence" value="ECO:0007669"/>
    <property type="project" value="UniProtKB-SubCell"/>
</dbReference>
<evidence type="ECO:0000256" key="2">
    <source>
        <dbReference type="ARBA" id="ARBA00007020"/>
    </source>
</evidence>
<dbReference type="GeneID" id="118429058"/>
<dbReference type="PANTHER" id="PTHR13603">
    <property type="entry name" value="TRANSMEMBRANE PROTEIN 186"/>
    <property type="match status" value="1"/>
</dbReference>
<comment type="similarity">
    <text evidence="2">Belongs to the TMEM186 family.</text>
</comment>
<keyword evidence="4 9" id="KW-0812">Transmembrane</keyword>
<evidence type="ECO:0000256" key="8">
    <source>
        <dbReference type="ARBA" id="ARBA00023136"/>
    </source>
</evidence>
<evidence type="ECO:0000313" key="12">
    <source>
        <dbReference type="RefSeq" id="XP_035695302.1"/>
    </source>
</evidence>
<evidence type="ECO:0000256" key="1">
    <source>
        <dbReference type="ARBA" id="ARBA00004448"/>
    </source>
</evidence>
<accession>A0A9J7N8Q0</accession>
<evidence type="ECO:0000256" key="3">
    <source>
        <dbReference type="ARBA" id="ARBA00014604"/>
    </source>
</evidence>
<keyword evidence="7" id="KW-0496">Mitochondrion</keyword>
<keyword evidence="5" id="KW-0999">Mitochondrion inner membrane</keyword>
<evidence type="ECO:0000256" key="4">
    <source>
        <dbReference type="ARBA" id="ARBA00022692"/>
    </source>
</evidence>
<keyword evidence="8 9" id="KW-0472">Membrane</keyword>
<evidence type="ECO:0000313" key="11">
    <source>
        <dbReference type="RefSeq" id="XP_035695301.1"/>
    </source>
</evidence>